<dbReference type="Pfam" id="PF00618">
    <property type="entry name" value="RasGEF_N"/>
    <property type="match status" value="1"/>
</dbReference>
<evidence type="ECO:0000313" key="3">
    <source>
        <dbReference type="Proteomes" id="UP000248483"/>
    </source>
</evidence>
<organism evidence="3 4">
    <name type="scientific">Delphinapterus leucas</name>
    <name type="common">Beluga whale</name>
    <dbReference type="NCBI Taxonomy" id="9749"/>
    <lineage>
        <taxon>Eukaryota</taxon>
        <taxon>Metazoa</taxon>
        <taxon>Chordata</taxon>
        <taxon>Craniata</taxon>
        <taxon>Vertebrata</taxon>
        <taxon>Euteleostomi</taxon>
        <taxon>Mammalia</taxon>
        <taxon>Eutheria</taxon>
        <taxon>Laurasiatheria</taxon>
        <taxon>Artiodactyla</taxon>
        <taxon>Whippomorpha</taxon>
        <taxon>Cetacea</taxon>
        <taxon>Odontoceti</taxon>
        <taxon>Monodontidae</taxon>
        <taxon>Delphinapterus</taxon>
    </lineage>
</organism>
<dbReference type="Proteomes" id="UP000248483">
    <property type="component" value="Unplaced"/>
</dbReference>
<dbReference type="InterPro" id="IPR023578">
    <property type="entry name" value="Ras_GEF_dom_sf"/>
</dbReference>
<dbReference type="AlphaFoldDB" id="A0A2Y9LPJ4"/>
<sequence length="170" mass="18802">MHTAARYYTRNYPGWRTGDRTGAGPWRPLLHLPAGGAGAHTSNRAQGRLRGENVSTGDRNETCMVWSVQAGRLEKLVGNLVPAFLGRAPSKLPTFLDTYRAFPTTQQMLDLLFTRYGCILPYSDEDGGPLHQLKMSLTLGKKPVHYELLTEEAPMAWHRGRPADRGAPGS</sequence>
<dbReference type="PROSITE" id="PS50212">
    <property type="entry name" value="RASGEF_NTER"/>
    <property type="match status" value="1"/>
</dbReference>
<dbReference type="KEGG" id="dle:111163998"/>
<protein>
    <submittedName>
        <fullName evidence="4">Ral guanine nucleotide dissociation stimulator-like</fullName>
    </submittedName>
</protein>
<dbReference type="SUPFAM" id="SSF48366">
    <property type="entry name" value="Ras GEF"/>
    <property type="match status" value="1"/>
</dbReference>
<dbReference type="PANTHER" id="PTHR46793">
    <property type="entry name" value="1700018F24RIK PROTEIN-RELATED-RELATED"/>
    <property type="match status" value="1"/>
</dbReference>
<accession>A0A2Y9LPJ4</accession>
<dbReference type="PANTHER" id="PTHR46793:SF3">
    <property type="entry name" value="RIKEN CDNA 4930596D02 GENE"/>
    <property type="match status" value="1"/>
</dbReference>
<dbReference type="InParanoid" id="A0A2Y9LPJ4"/>
<evidence type="ECO:0000259" key="2">
    <source>
        <dbReference type="PROSITE" id="PS50212"/>
    </source>
</evidence>
<keyword evidence="1" id="KW-0344">Guanine-nucleotide releasing factor</keyword>
<reference evidence="4" key="1">
    <citation type="submission" date="2025-08" db="UniProtKB">
        <authorList>
            <consortium name="RefSeq"/>
        </authorList>
    </citation>
    <scope>IDENTIFICATION</scope>
    <source>
        <tissue evidence="4">Blood</tissue>
    </source>
</reference>
<proteinExistence type="predicted"/>
<gene>
    <name evidence="4" type="primary">LOC111163998</name>
</gene>
<dbReference type="STRING" id="9749.A0A2Y9LPJ4"/>
<dbReference type="RefSeq" id="XP_022408977.2">
    <property type="nucleotide sequence ID" value="XM_022553269.2"/>
</dbReference>
<feature type="domain" description="N-terminal Ras-GEF" evidence="2">
    <location>
        <begin position="64"/>
        <end position="170"/>
    </location>
</feature>
<dbReference type="InterPro" id="IPR000651">
    <property type="entry name" value="Ras-like_Gua-exchang_fac_N"/>
</dbReference>
<evidence type="ECO:0000256" key="1">
    <source>
        <dbReference type="PROSITE-ProRule" id="PRU00135"/>
    </source>
</evidence>
<dbReference type="GeneID" id="111163998"/>
<evidence type="ECO:0000313" key="4">
    <source>
        <dbReference type="RefSeq" id="XP_022408977.2"/>
    </source>
</evidence>
<dbReference type="Gene3D" id="1.20.870.10">
    <property type="entry name" value="Son of sevenless (SoS) protein Chain: S domain 1"/>
    <property type="match status" value="1"/>
</dbReference>
<keyword evidence="3" id="KW-1185">Reference proteome</keyword>
<dbReference type="GO" id="GO:0005085">
    <property type="term" value="F:guanyl-nucleotide exchange factor activity"/>
    <property type="evidence" value="ECO:0007669"/>
    <property type="project" value="UniProtKB-KW"/>
</dbReference>
<name>A0A2Y9LPJ4_DELLE</name>